<organism evidence="3 4">
    <name type="scientific">Chlamydomonas schloesseri</name>
    <dbReference type="NCBI Taxonomy" id="2026947"/>
    <lineage>
        <taxon>Eukaryota</taxon>
        <taxon>Viridiplantae</taxon>
        <taxon>Chlorophyta</taxon>
        <taxon>core chlorophytes</taxon>
        <taxon>Chlorophyceae</taxon>
        <taxon>CS clade</taxon>
        <taxon>Chlamydomonadales</taxon>
        <taxon>Chlamydomonadaceae</taxon>
        <taxon>Chlamydomonas</taxon>
    </lineage>
</organism>
<evidence type="ECO:0000313" key="4">
    <source>
        <dbReference type="Proteomes" id="UP000613740"/>
    </source>
</evidence>
<dbReference type="PROSITE" id="PS51397">
    <property type="entry name" value="WLM"/>
    <property type="match status" value="1"/>
</dbReference>
<feature type="region of interest" description="Disordered" evidence="1">
    <location>
        <begin position="352"/>
        <end position="428"/>
    </location>
</feature>
<keyword evidence="4" id="KW-1185">Reference proteome</keyword>
<dbReference type="Pfam" id="PF09409">
    <property type="entry name" value="PUB"/>
    <property type="match status" value="1"/>
</dbReference>
<accession>A0A835WQ63</accession>
<sequence>MGAADRDEEFAVHLSFKGGTHTVSAVDPTLEELGRAISAQCGAAYETIKLLVTGRKGYVAPTQVPGTRASQAGLAPGCKALLMASRAEDVDQVRRAPADAPLIRGFDEEMKRAARRRRTATTQAQAQPPRAEYTFGRYEAWQYPGLQPPPPEALKLLYRLANDPGILGIMAAHRYQVGLLREMPPEGNVGISPVCVLGLNTNAGQIIDLRLRTDDLRGFRKYERIRETLIHELAHNEFSEHGADFKELNSRLGRECAEINARYTSGHAVLDSAAAADGVDGDTRASELDGVSLADDDNVMAATARMSGRTLRQLAAGAAAGQAGGAASGRTQQQALPARLVAAAAALQRHEQQQQQHLLQSQQDPAATAVSAAAPDGLAGSQQAATPKHVGSGTPGKETGPEAPAQTTGLGPASGSASGSGSADEAGDDDVRRFEHYDQETEAAEAAMRRLEEGGSGEGGDEGAERLVRPGSPGPGVPGGSGGAGTASGGAAEAGGPGAGSGVQPVEAMAGEVGRGAGAASGAGACPMDVDSLGGHAPAAAAVAAAVPAVPDAPAAAPAAAQAAAATAAAVAVEATSVAAQSLVVSFPAHVRLVLTPPPELAAPTADSSSSSNPSDPANAEDVVQQKLRQAWAALSQLAAAPEAAPGDVVAALDTLETVLGNAAHFPGEEKYRRVRLGNGAFQRRVGRLPGGTALLRVAGFVEEVEGAGAGGGGGGGGVSGGAGGEAVLRLRRNDPGLLWLVVSVVREARAQAEAQLAAAAATANDAGAF</sequence>
<dbReference type="Gene3D" id="1.20.58.2190">
    <property type="match status" value="1"/>
</dbReference>
<dbReference type="InterPro" id="IPR018997">
    <property type="entry name" value="PUB_domain"/>
</dbReference>
<dbReference type="SMART" id="SM00580">
    <property type="entry name" value="PUG"/>
    <property type="match status" value="1"/>
</dbReference>
<dbReference type="InterPro" id="IPR013536">
    <property type="entry name" value="WLM_dom"/>
</dbReference>
<feature type="region of interest" description="Disordered" evidence="1">
    <location>
        <begin position="600"/>
        <end position="624"/>
    </location>
</feature>
<dbReference type="InterPro" id="IPR036339">
    <property type="entry name" value="PUB-like_dom_sf"/>
</dbReference>
<proteinExistence type="predicted"/>
<dbReference type="EMBL" id="JAEHOD010000008">
    <property type="protein sequence ID" value="KAG2451308.1"/>
    <property type="molecule type" value="Genomic_DNA"/>
</dbReference>
<evidence type="ECO:0000313" key="3">
    <source>
        <dbReference type="EMBL" id="KAG2451308.1"/>
    </source>
</evidence>
<dbReference type="SUPFAM" id="SSF143503">
    <property type="entry name" value="PUG domain-like"/>
    <property type="match status" value="1"/>
</dbReference>
<dbReference type="Pfam" id="PF08325">
    <property type="entry name" value="WLM"/>
    <property type="match status" value="1"/>
</dbReference>
<dbReference type="PANTHER" id="PTHR47796">
    <property type="entry name" value="ZINC METALLOPROTEINASE-LIKE PROTEIN"/>
    <property type="match status" value="1"/>
</dbReference>
<feature type="compositionally biased region" description="Gly residues" evidence="1">
    <location>
        <begin position="477"/>
        <end position="501"/>
    </location>
</feature>
<feature type="region of interest" description="Disordered" evidence="1">
    <location>
        <begin position="452"/>
        <end position="505"/>
    </location>
</feature>
<name>A0A835WQ63_9CHLO</name>
<feature type="compositionally biased region" description="Low complexity" evidence="1">
    <location>
        <begin position="352"/>
        <end position="374"/>
    </location>
</feature>
<feature type="compositionally biased region" description="Low complexity" evidence="1">
    <location>
        <begin position="602"/>
        <end position="620"/>
    </location>
</feature>
<protein>
    <recommendedName>
        <fullName evidence="2">WLM domain-containing protein</fullName>
    </recommendedName>
</protein>
<gene>
    <name evidence="3" type="ORF">HYH02_003914</name>
</gene>
<reference evidence="3" key="1">
    <citation type="journal article" date="2020" name="bioRxiv">
        <title>Comparative genomics of Chlamydomonas.</title>
        <authorList>
            <person name="Craig R.J."/>
            <person name="Hasan A.R."/>
            <person name="Ness R.W."/>
            <person name="Keightley P.D."/>
        </authorList>
    </citation>
    <scope>NUCLEOTIDE SEQUENCE</scope>
    <source>
        <strain evidence="3">CCAP 11/173</strain>
    </source>
</reference>
<dbReference type="AlphaFoldDB" id="A0A835WQ63"/>
<feature type="domain" description="WLM" evidence="2">
    <location>
        <begin position="129"/>
        <end position="324"/>
    </location>
</feature>
<evidence type="ECO:0000256" key="1">
    <source>
        <dbReference type="SAM" id="MobiDB-lite"/>
    </source>
</evidence>
<dbReference type="PANTHER" id="PTHR47796:SF1">
    <property type="entry name" value="OS08G0500800 PROTEIN"/>
    <property type="match status" value="1"/>
</dbReference>
<feature type="compositionally biased region" description="Low complexity" evidence="1">
    <location>
        <begin position="413"/>
        <end position="424"/>
    </location>
</feature>
<dbReference type="Proteomes" id="UP000613740">
    <property type="component" value="Unassembled WGS sequence"/>
</dbReference>
<evidence type="ECO:0000259" key="2">
    <source>
        <dbReference type="PROSITE" id="PS51397"/>
    </source>
</evidence>
<comment type="caution">
    <text evidence="3">The sequence shown here is derived from an EMBL/GenBank/DDBJ whole genome shotgun (WGS) entry which is preliminary data.</text>
</comment>
<dbReference type="OrthoDB" id="49605at2759"/>